<sequence>MTEVPGRKRDVPEDAANARPKAASERRVERRPRQPRQAQAGRAVSSLHFFDKTKKWSRGP</sequence>
<name>A0A2M7QBI2_9BACT</name>
<accession>A0A2M7QBI2</accession>
<evidence type="ECO:0000256" key="1">
    <source>
        <dbReference type="SAM" id="MobiDB-lite"/>
    </source>
</evidence>
<dbReference type="Proteomes" id="UP000230973">
    <property type="component" value="Unassembled WGS sequence"/>
</dbReference>
<feature type="compositionally biased region" description="Basic and acidic residues" evidence="1">
    <location>
        <begin position="22"/>
        <end position="32"/>
    </location>
</feature>
<gene>
    <name evidence="2" type="ORF">COY93_02285</name>
</gene>
<dbReference type="EMBL" id="PFLC01000027">
    <property type="protein sequence ID" value="PIY62802.1"/>
    <property type="molecule type" value="Genomic_DNA"/>
</dbReference>
<evidence type="ECO:0000313" key="3">
    <source>
        <dbReference type="Proteomes" id="UP000230973"/>
    </source>
</evidence>
<protein>
    <submittedName>
        <fullName evidence="2">Uncharacterized protein</fullName>
    </submittedName>
</protein>
<evidence type="ECO:0000313" key="2">
    <source>
        <dbReference type="EMBL" id="PIY62802.1"/>
    </source>
</evidence>
<comment type="caution">
    <text evidence="2">The sequence shown here is derived from an EMBL/GenBank/DDBJ whole genome shotgun (WGS) entry which is preliminary data.</text>
</comment>
<feature type="compositionally biased region" description="Basic and acidic residues" evidence="1">
    <location>
        <begin position="1"/>
        <end position="12"/>
    </location>
</feature>
<organism evidence="2 3">
    <name type="scientific">Candidatus Uhrbacteria bacterium CG_4_10_14_0_8_um_filter_58_22</name>
    <dbReference type="NCBI Taxonomy" id="1975029"/>
    <lineage>
        <taxon>Bacteria</taxon>
        <taxon>Candidatus Uhriibacteriota</taxon>
    </lineage>
</organism>
<proteinExistence type="predicted"/>
<dbReference type="AlphaFoldDB" id="A0A2M7QBI2"/>
<feature type="compositionally biased region" description="Low complexity" evidence="1">
    <location>
        <begin position="35"/>
        <end position="44"/>
    </location>
</feature>
<feature type="region of interest" description="Disordered" evidence="1">
    <location>
        <begin position="1"/>
        <end position="60"/>
    </location>
</feature>
<reference evidence="3" key="1">
    <citation type="submission" date="2017-09" db="EMBL/GenBank/DDBJ databases">
        <title>Depth-based differentiation of microbial function through sediment-hosted aquifers and enrichment of novel symbionts in the deep terrestrial subsurface.</title>
        <authorList>
            <person name="Probst A.J."/>
            <person name="Ladd B."/>
            <person name="Jarett J.K."/>
            <person name="Geller-Mcgrath D.E."/>
            <person name="Sieber C.M.K."/>
            <person name="Emerson J.B."/>
            <person name="Anantharaman K."/>
            <person name="Thomas B.C."/>
            <person name="Malmstrom R."/>
            <person name="Stieglmeier M."/>
            <person name="Klingl A."/>
            <person name="Woyke T."/>
            <person name="Ryan C.M."/>
            <person name="Banfield J.F."/>
        </authorList>
    </citation>
    <scope>NUCLEOTIDE SEQUENCE [LARGE SCALE GENOMIC DNA]</scope>
</reference>